<accession>A0AAN9M1T3</accession>
<evidence type="ECO:0000313" key="2">
    <source>
        <dbReference type="EMBL" id="KAK7346227.1"/>
    </source>
</evidence>
<gene>
    <name evidence="2" type="ORF">VNO80_20742</name>
</gene>
<evidence type="ECO:0000313" key="3">
    <source>
        <dbReference type="Proteomes" id="UP001374584"/>
    </source>
</evidence>
<name>A0AAN9M1T3_PHACN</name>
<proteinExistence type="predicted"/>
<feature type="signal peptide" evidence="1">
    <location>
        <begin position="1"/>
        <end position="21"/>
    </location>
</feature>
<comment type="caution">
    <text evidence="2">The sequence shown here is derived from an EMBL/GenBank/DDBJ whole genome shotgun (WGS) entry which is preliminary data.</text>
</comment>
<protein>
    <recommendedName>
        <fullName evidence="4">Secreted protein</fullName>
    </recommendedName>
</protein>
<dbReference type="Proteomes" id="UP001374584">
    <property type="component" value="Unassembled WGS sequence"/>
</dbReference>
<organism evidence="2 3">
    <name type="scientific">Phaseolus coccineus</name>
    <name type="common">Scarlet runner bean</name>
    <name type="synonym">Phaseolus multiflorus</name>
    <dbReference type="NCBI Taxonomy" id="3886"/>
    <lineage>
        <taxon>Eukaryota</taxon>
        <taxon>Viridiplantae</taxon>
        <taxon>Streptophyta</taxon>
        <taxon>Embryophyta</taxon>
        <taxon>Tracheophyta</taxon>
        <taxon>Spermatophyta</taxon>
        <taxon>Magnoliopsida</taxon>
        <taxon>eudicotyledons</taxon>
        <taxon>Gunneridae</taxon>
        <taxon>Pentapetalae</taxon>
        <taxon>rosids</taxon>
        <taxon>fabids</taxon>
        <taxon>Fabales</taxon>
        <taxon>Fabaceae</taxon>
        <taxon>Papilionoideae</taxon>
        <taxon>50 kb inversion clade</taxon>
        <taxon>NPAAA clade</taxon>
        <taxon>indigoferoid/millettioid clade</taxon>
        <taxon>Phaseoleae</taxon>
        <taxon>Phaseolus</taxon>
    </lineage>
</organism>
<sequence length="74" mass="7677">MAHHVGLCSVVPSHLLLSSLSLLLPYHPHLPTNAYGVDGFSGAHADADADTPNKALINATFVCTHGGGTLSWSN</sequence>
<feature type="chain" id="PRO_5043046166" description="Secreted protein" evidence="1">
    <location>
        <begin position="22"/>
        <end position="74"/>
    </location>
</feature>
<keyword evidence="1" id="KW-0732">Signal</keyword>
<keyword evidence="3" id="KW-1185">Reference proteome</keyword>
<dbReference type="EMBL" id="JAYMYR010000008">
    <property type="protein sequence ID" value="KAK7346227.1"/>
    <property type="molecule type" value="Genomic_DNA"/>
</dbReference>
<evidence type="ECO:0000256" key="1">
    <source>
        <dbReference type="SAM" id="SignalP"/>
    </source>
</evidence>
<evidence type="ECO:0008006" key="4">
    <source>
        <dbReference type="Google" id="ProtNLM"/>
    </source>
</evidence>
<dbReference type="AlphaFoldDB" id="A0AAN9M1T3"/>
<reference evidence="2 3" key="1">
    <citation type="submission" date="2024-01" db="EMBL/GenBank/DDBJ databases">
        <title>The genomes of 5 underutilized Papilionoideae crops provide insights into root nodulation and disease resistanc.</title>
        <authorList>
            <person name="Jiang F."/>
        </authorList>
    </citation>
    <scope>NUCLEOTIDE SEQUENCE [LARGE SCALE GENOMIC DNA]</scope>
    <source>
        <strain evidence="2">JINMINGXINNONG_FW02</strain>
        <tissue evidence="2">Leaves</tissue>
    </source>
</reference>